<feature type="transmembrane region" description="Helical" evidence="1">
    <location>
        <begin position="112"/>
        <end position="130"/>
    </location>
</feature>
<feature type="transmembrane region" description="Helical" evidence="1">
    <location>
        <begin position="250"/>
        <end position="268"/>
    </location>
</feature>
<proteinExistence type="predicted"/>
<evidence type="ECO:0000256" key="1">
    <source>
        <dbReference type="SAM" id="Phobius"/>
    </source>
</evidence>
<sequence length="400" mass="44397">MDEDTLRNARQLAYESVLATREGGLAALKDRLRSWGGVTRTTNDIGNVVTTAIAETASRVTETAKDAGATMTWADWLDGHDAPQRRIFATPMTTAEAVGSWIRELEIDKKAFLLWGGVFVTLYALVGLELQMSLPFTNLLIRRVVGPEYQLEWHGLGFWVPTLGEILWWILCSMAWTVIGFWRAGRAIVTGGVSWTPWVVMSMLVRPAVHYTGQLRRLVTGETQRVRLALEGSEDVTIARQRLRELRRNLPKYLLILALIGAALAFAWNSVVGDRAEEIDVPGFSVPAWHATADPEYRAYSLGSSSHYVGNMHQSVTWDEWVAEPVRGTGSDSTWGAAPSDAETVTTTATITIERVVTPPPTGRSSVKTQSPISHNHDGEDCVNSMAYCHTCKQRHWCDM</sequence>
<evidence type="ECO:0000313" key="2">
    <source>
        <dbReference type="EMBL" id="OQO04311.1"/>
    </source>
</evidence>
<dbReference type="EMBL" id="NAJO01000022">
    <property type="protein sequence ID" value="OQO04311.1"/>
    <property type="molecule type" value="Genomic_DNA"/>
</dbReference>
<dbReference type="AlphaFoldDB" id="A0A1V8SZ64"/>
<dbReference type="InParanoid" id="A0A1V8SZ64"/>
<keyword evidence="3" id="KW-1185">Reference proteome</keyword>
<evidence type="ECO:0000313" key="3">
    <source>
        <dbReference type="Proteomes" id="UP000192596"/>
    </source>
</evidence>
<comment type="caution">
    <text evidence="2">The sequence shown here is derived from an EMBL/GenBank/DDBJ whole genome shotgun (WGS) entry which is preliminary data.</text>
</comment>
<dbReference type="Proteomes" id="UP000192596">
    <property type="component" value="Unassembled WGS sequence"/>
</dbReference>
<reference evidence="3" key="1">
    <citation type="submission" date="2017-03" db="EMBL/GenBank/DDBJ databases">
        <title>Genomes of endolithic fungi from Antarctica.</title>
        <authorList>
            <person name="Coleine C."/>
            <person name="Masonjones S."/>
            <person name="Stajich J.E."/>
        </authorList>
    </citation>
    <scope>NUCLEOTIDE SEQUENCE [LARGE SCALE GENOMIC DNA]</scope>
    <source>
        <strain evidence="3">CCFEE 5527</strain>
    </source>
</reference>
<protein>
    <submittedName>
        <fullName evidence="2">Uncharacterized protein</fullName>
    </submittedName>
</protein>
<keyword evidence="1" id="KW-0812">Transmembrane</keyword>
<accession>A0A1V8SZ64</accession>
<organism evidence="2 3">
    <name type="scientific">Cryoendolithus antarcticus</name>
    <dbReference type="NCBI Taxonomy" id="1507870"/>
    <lineage>
        <taxon>Eukaryota</taxon>
        <taxon>Fungi</taxon>
        <taxon>Dikarya</taxon>
        <taxon>Ascomycota</taxon>
        <taxon>Pezizomycotina</taxon>
        <taxon>Dothideomycetes</taxon>
        <taxon>Dothideomycetidae</taxon>
        <taxon>Cladosporiales</taxon>
        <taxon>Cladosporiaceae</taxon>
        <taxon>Cryoendolithus</taxon>
    </lineage>
</organism>
<keyword evidence="1" id="KW-0472">Membrane</keyword>
<feature type="transmembrane region" description="Helical" evidence="1">
    <location>
        <begin position="166"/>
        <end position="184"/>
    </location>
</feature>
<name>A0A1V8SZ64_9PEZI</name>
<gene>
    <name evidence="2" type="ORF">B0A48_10922</name>
</gene>
<keyword evidence="1" id="KW-1133">Transmembrane helix</keyword>